<sequence length="257" mass="28862">MIPPPKEAFAGLNAQKLQFTHSDIVCNIHDCEINSLIFQQKTPNHRHLSWKFEYNRCISSHTLHLIPHSAICKNATEIITENGGLLCQRRLELEECICVSESGNVKVPETKSSILTIGDCESVLLPEKYRSKLRALYLYRIQSISIKSLPETLQKLEILHSTIRFETSNLLQSINEIKFSGTVVEEISPKAFENGFIKSLTFNQSVLVGTSETAFQNSIIQKLNIDSSEIISAGNLFTSVKNANIKNSKLKKSESIL</sequence>
<keyword evidence="1" id="KW-1185">Reference proteome</keyword>
<evidence type="ECO:0000313" key="2">
    <source>
        <dbReference type="WBParaSite" id="PDA_v2.g12232.t1"/>
    </source>
</evidence>
<name>A0A914P304_9BILA</name>
<protein>
    <submittedName>
        <fullName evidence="2">Uncharacterized protein</fullName>
    </submittedName>
</protein>
<dbReference type="AlphaFoldDB" id="A0A914P304"/>
<dbReference type="WBParaSite" id="PDA_v2.g12232.t1">
    <property type="protein sequence ID" value="PDA_v2.g12232.t1"/>
    <property type="gene ID" value="PDA_v2.g12232"/>
</dbReference>
<accession>A0A914P304</accession>
<reference evidence="2" key="1">
    <citation type="submission" date="2022-11" db="UniProtKB">
        <authorList>
            <consortium name="WormBaseParasite"/>
        </authorList>
    </citation>
    <scope>IDENTIFICATION</scope>
</reference>
<dbReference type="Proteomes" id="UP000887578">
    <property type="component" value="Unplaced"/>
</dbReference>
<organism evidence="1 2">
    <name type="scientific">Panagrolaimus davidi</name>
    <dbReference type="NCBI Taxonomy" id="227884"/>
    <lineage>
        <taxon>Eukaryota</taxon>
        <taxon>Metazoa</taxon>
        <taxon>Ecdysozoa</taxon>
        <taxon>Nematoda</taxon>
        <taxon>Chromadorea</taxon>
        <taxon>Rhabditida</taxon>
        <taxon>Tylenchina</taxon>
        <taxon>Panagrolaimomorpha</taxon>
        <taxon>Panagrolaimoidea</taxon>
        <taxon>Panagrolaimidae</taxon>
        <taxon>Panagrolaimus</taxon>
    </lineage>
</organism>
<proteinExistence type="predicted"/>
<evidence type="ECO:0000313" key="1">
    <source>
        <dbReference type="Proteomes" id="UP000887578"/>
    </source>
</evidence>